<gene>
    <name evidence="1" type="ORF">HMPREF1127_1016</name>
</gene>
<accession>A0AAN3VW61</accession>
<dbReference type="Proteomes" id="UP000003120">
    <property type="component" value="Unassembled WGS sequence"/>
</dbReference>
<dbReference type="EMBL" id="ALKK01000036">
    <property type="protein sequence ID" value="EJU17919.1"/>
    <property type="molecule type" value="Genomic_DNA"/>
</dbReference>
<organism evidence="1 2">
    <name type="scientific">Fusobacterium necrophorum subsp. funduliforme Fnf 1007</name>
    <dbReference type="NCBI Taxonomy" id="1161424"/>
    <lineage>
        <taxon>Bacteria</taxon>
        <taxon>Fusobacteriati</taxon>
        <taxon>Fusobacteriota</taxon>
        <taxon>Fusobacteriia</taxon>
        <taxon>Fusobacteriales</taxon>
        <taxon>Fusobacteriaceae</taxon>
        <taxon>Fusobacterium</taxon>
    </lineage>
</organism>
<dbReference type="GeneID" id="75075434"/>
<protein>
    <submittedName>
        <fullName evidence="1">Uncharacterized protein</fullName>
    </submittedName>
</protein>
<evidence type="ECO:0000313" key="1">
    <source>
        <dbReference type="EMBL" id="EJU17919.1"/>
    </source>
</evidence>
<proteinExistence type="predicted"/>
<name>A0AAN3VW61_9FUSO</name>
<dbReference type="RefSeq" id="WP_005954764.1">
    <property type="nucleotide sequence ID" value="NZ_ALKK01000036.1"/>
</dbReference>
<sequence length="183" mass="21472">MARYELGAIYKIAGGEKTYYARLLTDDVYGIFEPIFEEICQKTFENAAYRLYISTGSFAVKRGFWEKILSSPDKTDVERWSRPPHLVRFTTWDIEGALERCLSFDQYGHTEVLEEEDYIAYLKQGFISIIQPMYENIPSFLNRVYENWPQSYICENVLNGTLGHQKRQISALKKIDFDVTPYE</sequence>
<evidence type="ECO:0000313" key="2">
    <source>
        <dbReference type="Proteomes" id="UP000003120"/>
    </source>
</evidence>
<comment type="caution">
    <text evidence="1">The sequence shown here is derived from an EMBL/GenBank/DDBJ whole genome shotgun (WGS) entry which is preliminary data.</text>
</comment>
<dbReference type="AlphaFoldDB" id="A0AAN3VW61"/>
<reference evidence="1 2" key="1">
    <citation type="submission" date="2012-07" db="EMBL/GenBank/DDBJ databases">
        <authorList>
            <person name="Durkin A.S."/>
            <person name="McCorrison J."/>
            <person name="Torralba M."/>
            <person name="Gillis M."/>
            <person name="Methe B."/>
            <person name="Sutton G."/>
            <person name="Nelson K.E."/>
        </authorList>
    </citation>
    <scope>NUCLEOTIDE SEQUENCE [LARGE SCALE GENOMIC DNA]</scope>
    <source>
        <strain evidence="1 2">Fnf 1007</strain>
    </source>
</reference>